<dbReference type="Proteomes" id="UP001295423">
    <property type="component" value="Unassembled WGS sequence"/>
</dbReference>
<organism evidence="1 2">
    <name type="scientific">Cylindrotheca closterium</name>
    <dbReference type="NCBI Taxonomy" id="2856"/>
    <lineage>
        <taxon>Eukaryota</taxon>
        <taxon>Sar</taxon>
        <taxon>Stramenopiles</taxon>
        <taxon>Ochrophyta</taxon>
        <taxon>Bacillariophyta</taxon>
        <taxon>Bacillariophyceae</taxon>
        <taxon>Bacillariophycidae</taxon>
        <taxon>Bacillariales</taxon>
        <taxon>Bacillariaceae</taxon>
        <taxon>Cylindrotheca</taxon>
    </lineage>
</organism>
<feature type="non-terminal residue" evidence="1">
    <location>
        <position position="1"/>
    </location>
</feature>
<comment type="caution">
    <text evidence="1">The sequence shown here is derived from an EMBL/GenBank/DDBJ whole genome shotgun (WGS) entry which is preliminary data.</text>
</comment>
<name>A0AAD2FSV2_9STRA</name>
<dbReference type="AlphaFoldDB" id="A0AAD2FSV2"/>
<accession>A0AAD2FSV2</accession>
<proteinExistence type="predicted"/>
<keyword evidence="2" id="KW-1185">Reference proteome</keyword>
<sequence>NRKGPNMNEQFTVAQSKKNHHDVVGKNFSCPSNQMAMVNILGPQESNFINESRQGMIMPSHVVSLRSTTKQPKGNQNAAHSSEPQQWVDSHDLFVVGRQEYRHQISSNQHAPSRSAANSNVTFCDAKGQDSHSLKQPYFASHWSNLPGMNDQTSSHIRPRMISDSEQESQTETKHHYDLISNSRTMSLTSALRSQAIAIQPSATCHPTDLEEQNTQQSEMIYDQATWRMYNRIVDHRKNQIQGDDAQQAHATSDNLQRSLQVLNNLNFDVSDNDGSIYLADDGEIFELDM</sequence>
<gene>
    <name evidence="1" type="ORF">CYCCA115_LOCUS13353</name>
</gene>
<reference evidence="1" key="1">
    <citation type="submission" date="2023-08" db="EMBL/GenBank/DDBJ databases">
        <authorList>
            <person name="Audoor S."/>
            <person name="Bilcke G."/>
        </authorList>
    </citation>
    <scope>NUCLEOTIDE SEQUENCE</scope>
</reference>
<protein>
    <submittedName>
        <fullName evidence="1">Uncharacterized protein</fullName>
    </submittedName>
</protein>
<evidence type="ECO:0000313" key="2">
    <source>
        <dbReference type="Proteomes" id="UP001295423"/>
    </source>
</evidence>
<evidence type="ECO:0000313" key="1">
    <source>
        <dbReference type="EMBL" id="CAJ1952018.1"/>
    </source>
</evidence>
<dbReference type="EMBL" id="CAKOGP040001793">
    <property type="protein sequence ID" value="CAJ1952018.1"/>
    <property type="molecule type" value="Genomic_DNA"/>
</dbReference>